<comment type="caution">
    <text evidence="1">The sequence shown here is derived from an EMBL/GenBank/DDBJ whole genome shotgun (WGS) entry which is preliminary data.</text>
</comment>
<keyword evidence="2" id="KW-1185">Reference proteome</keyword>
<sequence>MEVNDMKMIDLPTRGTCFGFAGPDNHMVSLNVPAANDDGREHQFYSFDIEYDPEQPDKLTVCLLEVDQDNFIHTVRKSISFPASLLADLVSKRKATAEEVATWQAMSDEDE</sequence>
<reference evidence="1 2" key="1">
    <citation type="submission" date="2019-07" db="EMBL/GenBank/DDBJ databases">
        <title>Whole genome shotgun sequence of Microvirga aerophila NBRC 106136.</title>
        <authorList>
            <person name="Hosoyama A."/>
            <person name="Uohara A."/>
            <person name="Ohji S."/>
            <person name="Ichikawa N."/>
        </authorList>
    </citation>
    <scope>NUCLEOTIDE SEQUENCE [LARGE SCALE GENOMIC DNA]</scope>
    <source>
        <strain evidence="1 2">NBRC 106136</strain>
    </source>
</reference>
<gene>
    <name evidence="1" type="ORF">MAE02_66590</name>
</gene>
<dbReference type="EMBL" id="BJYU01000284">
    <property type="protein sequence ID" value="GEO18963.1"/>
    <property type="molecule type" value="Genomic_DNA"/>
</dbReference>
<dbReference type="Proteomes" id="UP000321085">
    <property type="component" value="Unassembled WGS sequence"/>
</dbReference>
<dbReference type="AlphaFoldDB" id="A0A512C434"/>
<organism evidence="1 2">
    <name type="scientific">Microvirga aerophila</name>
    <dbReference type="NCBI Taxonomy" id="670291"/>
    <lineage>
        <taxon>Bacteria</taxon>
        <taxon>Pseudomonadati</taxon>
        <taxon>Pseudomonadota</taxon>
        <taxon>Alphaproteobacteria</taxon>
        <taxon>Hyphomicrobiales</taxon>
        <taxon>Methylobacteriaceae</taxon>
        <taxon>Microvirga</taxon>
    </lineage>
</organism>
<name>A0A512C434_9HYPH</name>
<evidence type="ECO:0000313" key="1">
    <source>
        <dbReference type="EMBL" id="GEO18963.1"/>
    </source>
</evidence>
<accession>A0A512C434</accession>
<evidence type="ECO:0000313" key="2">
    <source>
        <dbReference type="Proteomes" id="UP000321085"/>
    </source>
</evidence>
<proteinExistence type="predicted"/>
<protein>
    <submittedName>
        <fullName evidence="1">Uncharacterized protein</fullName>
    </submittedName>
</protein>